<evidence type="ECO:0000313" key="2">
    <source>
        <dbReference type="EMBL" id="PCD75816.1"/>
    </source>
</evidence>
<protein>
    <recommendedName>
        <fullName evidence="4">Apolipoprotein acyltransferase</fullName>
    </recommendedName>
</protein>
<dbReference type="RefSeq" id="WP_096434135.1">
    <property type="nucleotide sequence ID" value="NZ_NTJD01000009.1"/>
</dbReference>
<evidence type="ECO:0008006" key="4">
    <source>
        <dbReference type="Google" id="ProtNLM"/>
    </source>
</evidence>
<name>A0A2A4CNW3_9RHOB</name>
<keyword evidence="1" id="KW-0812">Transmembrane</keyword>
<keyword evidence="3" id="KW-1185">Reference proteome</keyword>
<evidence type="ECO:0000256" key="1">
    <source>
        <dbReference type="SAM" id="Phobius"/>
    </source>
</evidence>
<feature type="transmembrane region" description="Helical" evidence="1">
    <location>
        <begin position="28"/>
        <end position="50"/>
    </location>
</feature>
<evidence type="ECO:0000313" key="3">
    <source>
        <dbReference type="Proteomes" id="UP000243507"/>
    </source>
</evidence>
<accession>A0A2A4CNW3</accession>
<comment type="caution">
    <text evidence="2">The sequence shown here is derived from an EMBL/GenBank/DDBJ whole genome shotgun (WGS) entry which is preliminary data.</text>
</comment>
<keyword evidence="1" id="KW-1133">Transmembrane helix</keyword>
<dbReference type="EMBL" id="NTJD01000009">
    <property type="protein sequence ID" value="PCD75816.1"/>
    <property type="molecule type" value="Genomic_DNA"/>
</dbReference>
<dbReference type="Proteomes" id="UP000243507">
    <property type="component" value="Unassembled WGS sequence"/>
</dbReference>
<reference evidence="2 3" key="1">
    <citation type="submission" date="2017-09" db="EMBL/GenBank/DDBJ databases">
        <title>A multilocus sequence analysis scheme for characterization of bacteria in the genus Thioclava.</title>
        <authorList>
            <person name="Liu Y."/>
            <person name="Shao Z."/>
        </authorList>
    </citation>
    <scope>NUCLEOTIDE SEQUENCE [LARGE SCALE GENOMIC DNA]</scope>
    <source>
        <strain evidence="2 3">CAU 1312</strain>
    </source>
</reference>
<proteinExistence type="predicted"/>
<dbReference type="AlphaFoldDB" id="A0A2A4CNW3"/>
<gene>
    <name evidence="2" type="ORF">CLN94_11705</name>
</gene>
<keyword evidence="1" id="KW-0472">Membrane</keyword>
<sequence length="57" mass="5827">MIVIAGAVIGAFLGYLRAAKAGGNGFDRAQYAAVYAIGLALLGLLITLIADRMMRGG</sequence>
<organism evidence="2 3">
    <name type="scientific">Pseudothioclava arenosa</name>
    <dbReference type="NCBI Taxonomy" id="1795308"/>
    <lineage>
        <taxon>Bacteria</taxon>
        <taxon>Pseudomonadati</taxon>
        <taxon>Pseudomonadota</taxon>
        <taxon>Alphaproteobacteria</taxon>
        <taxon>Rhodobacterales</taxon>
        <taxon>Paracoccaceae</taxon>
        <taxon>Pseudothioclava</taxon>
    </lineage>
</organism>